<dbReference type="Pfam" id="PF08282">
    <property type="entry name" value="Hydrolase_3"/>
    <property type="match status" value="1"/>
</dbReference>
<accession>A0A1W1C975</accession>
<evidence type="ECO:0000256" key="1">
    <source>
        <dbReference type="ARBA" id="ARBA00001946"/>
    </source>
</evidence>
<dbReference type="FunFam" id="3.40.50.1000:FF:000029">
    <property type="entry name" value="3-deoxy-D-manno-octulosonate 8-phosphate phosphatase KdsC"/>
    <property type="match status" value="1"/>
</dbReference>
<dbReference type="InterPro" id="IPR023214">
    <property type="entry name" value="HAD_sf"/>
</dbReference>
<organism evidence="7">
    <name type="scientific">hydrothermal vent metagenome</name>
    <dbReference type="NCBI Taxonomy" id="652676"/>
    <lineage>
        <taxon>unclassified sequences</taxon>
        <taxon>metagenomes</taxon>
        <taxon>ecological metagenomes</taxon>
    </lineage>
</organism>
<comment type="subunit">
    <text evidence="3">Homotetramer.</text>
</comment>
<keyword evidence="4" id="KW-0479">Metal-binding</keyword>
<dbReference type="SFLD" id="SFLDG01136">
    <property type="entry name" value="C1.6:_Phosphoserine_Phosphatas"/>
    <property type="match status" value="1"/>
</dbReference>
<evidence type="ECO:0000256" key="2">
    <source>
        <dbReference type="ARBA" id="ARBA00005893"/>
    </source>
</evidence>
<dbReference type="AlphaFoldDB" id="A0A1W1C975"/>
<dbReference type="SFLD" id="SFLDG01138">
    <property type="entry name" value="C1.6.2:_Deoxy-d-mannose-octulo"/>
    <property type="match status" value="1"/>
</dbReference>
<gene>
    <name evidence="7" type="ORF">MNB_SUP05-5-707</name>
</gene>
<reference evidence="7" key="1">
    <citation type="submission" date="2016-10" db="EMBL/GenBank/DDBJ databases">
        <authorList>
            <person name="de Groot N.N."/>
        </authorList>
    </citation>
    <scope>NUCLEOTIDE SEQUENCE</scope>
</reference>
<dbReference type="CDD" id="cd01630">
    <property type="entry name" value="HAD_KDO-like"/>
    <property type="match status" value="1"/>
</dbReference>
<protein>
    <submittedName>
        <fullName evidence="7">3-deoxy-D-manno-octulosonate 8-phosphate phosphatase</fullName>
        <ecNumber evidence="7">3.1.3.45</ecNumber>
    </submittedName>
</protein>
<dbReference type="PANTHER" id="PTHR21485">
    <property type="entry name" value="HAD SUPERFAMILY MEMBERS CMAS AND KDSC"/>
    <property type="match status" value="1"/>
</dbReference>
<name>A0A1W1C975_9ZZZZ</name>
<evidence type="ECO:0000313" key="7">
    <source>
        <dbReference type="EMBL" id="SFV62326.1"/>
    </source>
</evidence>
<dbReference type="InterPro" id="IPR050793">
    <property type="entry name" value="CMP-NeuNAc_synthase"/>
</dbReference>
<evidence type="ECO:0000256" key="4">
    <source>
        <dbReference type="ARBA" id="ARBA00022723"/>
    </source>
</evidence>
<sequence>MKLDNNYYKAKQIKLLILDVDGVLTDGGIYFSLNGEELKRFNALDGHGLKLLQQTGVKVAIISARKSELLKRRMQDLGITLVYQGCDNKLIAFEEIKTKLKLENTQIAYVGDDVIDLPVMSKIGLKIAVENAHEFVKNYADIITKKSGGNGAVREVCDYLLKAQGKYEQLMNQYLK</sequence>
<dbReference type="NCBIfam" id="NF007019">
    <property type="entry name" value="PRK09484.1"/>
    <property type="match status" value="1"/>
</dbReference>
<dbReference type="InterPro" id="IPR010023">
    <property type="entry name" value="KdsC_fam"/>
</dbReference>
<dbReference type="EMBL" id="FPHJ01000037">
    <property type="protein sequence ID" value="SFV62326.1"/>
    <property type="molecule type" value="Genomic_DNA"/>
</dbReference>
<dbReference type="EC" id="3.1.3.45" evidence="7"/>
<proteinExistence type="inferred from homology"/>
<dbReference type="InterPro" id="IPR006549">
    <property type="entry name" value="HAD-SF_hydro_IIIA"/>
</dbReference>
<dbReference type="SUPFAM" id="SSF56784">
    <property type="entry name" value="HAD-like"/>
    <property type="match status" value="1"/>
</dbReference>
<dbReference type="GO" id="GO:0046872">
    <property type="term" value="F:metal ion binding"/>
    <property type="evidence" value="ECO:0007669"/>
    <property type="project" value="UniProtKB-KW"/>
</dbReference>
<dbReference type="SFLD" id="SFLDF00036">
    <property type="entry name" value="deoxy-d-mannose-octulosonate_8"/>
    <property type="match status" value="1"/>
</dbReference>
<comment type="cofactor">
    <cofactor evidence="1">
        <name>Mg(2+)</name>
        <dbReference type="ChEBI" id="CHEBI:18420"/>
    </cofactor>
</comment>
<dbReference type="GO" id="GO:0008781">
    <property type="term" value="F:N-acylneuraminate cytidylyltransferase activity"/>
    <property type="evidence" value="ECO:0007669"/>
    <property type="project" value="TreeGrafter"/>
</dbReference>
<dbReference type="PANTHER" id="PTHR21485:SF3">
    <property type="entry name" value="N-ACYLNEURAMINATE CYTIDYLYLTRANSFERASE"/>
    <property type="match status" value="1"/>
</dbReference>
<dbReference type="InterPro" id="IPR036412">
    <property type="entry name" value="HAD-like_sf"/>
</dbReference>
<dbReference type="SFLD" id="SFLDS00003">
    <property type="entry name" value="Haloacid_Dehalogenase"/>
    <property type="match status" value="1"/>
</dbReference>
<keyword evidence="6" id="KW-0460">Magnesium</keyword>
<dbReference type="NCBIfam" id="TIGR01670">
    <property type="entry name" value="KdsC-phosphatas"/>
    <property type="match status" value="1"/>
</dbReference>
<dbReference type="NCBIfam" id="TIGR01662">
    <property type="entry name" value="HAD-SF-IIIA"/>
    <property type="match status" value="1"/>
</dbReference>
<keyword evidence="5 7" id="KW-0378">Hydrolase</keyword>
<evidence type="ECO:0000256" key="5">
    <source>
        <dbReference type="ARBA" id="ARBA00022801"/>
    </source>
</evidence>
<dbReference type="GO" id="GO:0019143">
    <property type="term" value="F:3-deoxy-manno-octulosonate-8-phosphatase activity"/>
    <property type="evidence" value="ECO:0007669"/>
    <property type="project" value="UniProtKB-EC"/>
</dbReference>
<dbReference type="Gene3D" id="3.40.50.1000">
    <property type="entry name" value="HAD superfamily/HAD-like"/>
    <property type="match status" value="1"/>
</dbReference>
<comment type="similarity">
    <text evidence="2">Belongs to the KdsC family.</text>
</comment>
<evidence type="ECO:0000256" key="3">
    <source>
        <dbReference type="ARBA" id="ARBA00011881"/>
    </source>
</evidence>
<evidence type="ECO:0000256" key="6">
    <source>
        <dbReference type="ARBA" id="ARBA00022842"/>
    </source>
</evidence>
<dbReference type="PIRSF" id="PIRSF006118">
    <property type="entry name" value="KDO8-P_Ptase"/>
    <property type="match status" value="1"/>
</dbReference>